<evidence type="ECO:0000256" key="7">
    <source>
        <dbReference type="SAM" id="SignalP"/>
    </source>
</evidence>
<dbReference type="SUPFAM" id="SSF50494">
    <property type="entry name" value="Trypsin-like serine proteases"/>
    <property type="match status" value="1"/>
</dbReference>
<dbReference type="SMART" id="SM00020">
    <property type="entry name" value="Tryp_SPc"/>
    <property type="match status" value="1"/>
</dbReference>
<evidence type="ECO:0000256" key="3">
    <source>
        <dbReference type="ARBA" id="ARBA00022801"/>
    </source>
</evidence>
<feature type="domain" description="Peptidase S1" evidence="8">
    <location>
        <begin position="37"/>
        <end position="264"/>
    </location>
</feature>
<dbReference type="PROSITE" id="PS50240">
    <property type="entry name" value="TRYPSIN_DOM"/>
    <property type="match status" value="1"/>
</dbReference>
<keyword evidence="3 6" id="KW-0378">Hydrolase</keyword>
<dbReference type="InterPro" id="IPR018114">
    <property type="entry name" value="TRYPSIN_HIS"/>
</dbReference>
<evidence type="ECO:0000256" key="6">
    <source>
        <dbReference type="RuleBase" id="RU363034"/>
    </source>
</evidence>
<keyword evidence="10" id="KW-1185">Reference proteome</keyword>
<dbReference type="InterPro" id="IPR050430">
    <property type="entry name" value="Peptidase_S1"/>
</dbReference>
<dbReference type="PRINTS" id="PR00722">
    <property type="entry name" value="CHYMOTRYPSIN"/>
</dbReference>
<protein>
    <recommendedName>
        <fullName evidence="8">Peptidase S1 domain-containing protein</fullName>
    </recommendedName>
</protein>
<evidence type="ECO:0000256" key="5">
    <source>
        <dbReference type="ARBA" id="ARBA00023157"/>
    </source>
</evidence>
<gene>
    <name evidence="9" type="ORF">RUM44_001818</name>
</gene>
<dbReference type="PANTHER" id="PTHR24276">
    <property type="entry name" value="POLYSERASE-RELATED"/>
    <property type="match status" value="1"/>
</dbReference>
<evidence type="ECO:0000256" key="4">
    <source>
        <dbReference type="ARBA" id="ARBA00022825"/>
    </source>
</evidence>
<dbReference type="InterPro" id="IPR009003">
    <property type="entry name" value="Peptidase_S1_PA"/>
</dbReference>
<keyword evidence="4 6" id="KW-0720">Serine protease</keyword>
<accession>A0ABR1AL72</accession>
<dbReference type="InterPro" id="IPR001254">
    <property type="entry name" value="Trypsin_dom"/>
</dbReference>
<dbReference type="EMBL" id="JAWJWF010000047">
    <property type="protein sequence ID" value="KAK6622011.1"/>
    <property type="molecule type" value="Genomic_DNA"/>
</dbReference>
<proteinExistence type="inferred from homology"/>
<reference evidence="9 10" key="1">
    <citation type="submission" date="2023-09" db="EMBL/GenBank/DDBJ databases">
        <title>Genomes of two closely related lineages of the louse Polyplax serrata with different host specificities.</title>
        <authorList>
            <person name="Martinu J."/>
            <person name="Tarabai H."/>
            <person name="Stefka J."/>
            <person name="Hypsa V."/>
        </authorList>
    </citation>
    <scope>NUCLEOTIDE SEQUENCE [LARGE SCALE GENOMIC DNA]</scope>
    <source>
        <strain evidence="9">98ZLc_SE</strain>
    </source>
</reference>
<dbReference type="InterPro" id="IPR001314">
    <property type="entry name" value="Peptidase_S1A"/>
</dbReference>
<organism evidence="9 10">
    <name type="scientific">Polyplax serrata</name>
    <name type="common">Common mouse louse</name>
    <dbReference type="NCBI Taxonomy" id="468196"/>
    <lineage>
        <taxon>Eukaryota</taxon>
        <taxon>Metazoa</taxon>
        <taxon>Ecdysozoa</taxon>
        <taxon>Arthropoda</taxon>
        <taxon>Hexapoda</taxon>
        <taxon>Insecta</taxon>
        <taxon>Pterygota</taxon>
        <taxon>Neoptera</taxon>
        <taxon>Paraneoptera</taxon>
        <taxon>Psocodea</taxon>
        <taxon>Troctomorpha</taxon>
        <taxon>Phthiraptera</taxon>
        <taxon>Anoplura</taxon>
        <taxon>Polyplacidae</taxon>
        <taxon>Polyplax</taxon>
    </lineage>
</organism>
<keyword evidence="2 6" id="KW-0645">Protease</keyword>
<name>A0ABR1AL72_POLSC</name>
<sequence length="276" mass="30352">MKTILGLFLCFSLALARQPSVSYKHNCPNPGSLSNYIINGEDAPDGKYPYMLSLYNMNFESHLCGASILSKNWALTAAHCCAVGKVVKLSLYAGSNVLYKGGSFHEVEKYIIHQNYSSEDNWINDACLLKVKEPFVYGERVQQVTLPPQDWPINDGDLLNVTGWGLTEHEGEDVPELLQLGKNFVALSPEKCESLTEANHPSYLCVLGGREGQGVCNGDSGSPIVKNGVQVGIASWVFTPCGCGLPDFYSRVPHLINWIKKELGPDAKELKFHKGK</sequence>
<feature type="signal peptide" evidence="7">
    <location>
        <begin position="1"/>
        <end position="16"/>
    </location>
</feature>
<dbReference type="PROSITE" id="PS00135">
    <property type="entry name" value="TRYPSIN_SER"/>
    <property type="match status" value="1"/>
</dbReference>
<dbReference type="InterPro" id="IPR033116">
    <property type="entry name" value="TRYPSIN_SER"/>
</dbReference>
<comment type="caution">
    <text evidence="9">The sequence shown here is derived from an EMBL/GenBank/DDBJ whole genome shotgun (WGS) entry which is preliminary data.</text>
</comment>
<dbReference type="CDD" id="cd00190">
    <property type="entry name" value="Tryp_SPc"/>
    <property type="match status" value="1"/>
</dbReference>
<keyword evidence="5" id="KW-1015">Disulfide bond</keyword>
<dbReference type="InterPro" id="IPR043504">
    <property type="entry name" value="Peptidase_S1_PA_chymotrypsin"/>
</dbReference>
<dbReference type="Pfam" id="PF00089">
    <property type="entry name" value="Trypsin"/>
    <property type="match status" value="1"/>
</dbReference>
<dbReference type="PANTHER" id="PTHR24276:SF96">
    <property type="entry name" value="PEPTIDASE S1 DOMAIN-CONTAINING PROTEIN"/>
    <property type="match status" value="1"/>
</dbReference>
<dbReference type="Gene3D" id="2.40.10.10">
    <property type="entry name" value="Trypsin-like serine proteases"/>
    <property type="match status" value="2"/>
</dbReference>
<dbReference type="PROSITE" id="PS00134">
    <property type="entry name" value="TRYPSIN_HIS"/>
    <property type="match status" value="1"/>
</dbReference>
<feature type="chain" id="PRO_5045712224" description="Peptidase S1 domain-containing protein" evidence="7">
    <location>
        <begin position="17"/>
        <end position="276"/>
    </location>
</feature>
<evidence type="ECO:0000256" key="2">
    <source>
        <dbReference type="ARBA" id="ARBA00022670"/>
    </source>
</evidence>
<keyword evidence="7" id="KW-0732">Signal</keyword>
<evidence type="ECO:0000256" key="1">
    <source>
        <dbReference type="ARBA" id="ARBA00007664"/>
    </source>
</evidence>
<evidence type="ECO:0000313" key="10">
    <source>
        <dbReference type="Proteomes" id="UP001359485"/>
    </source>
</evidence>
<comment type="similarity">
    <text evidence="1">Belongs to the peptidase S1 family.</text>
</comment>
<evidence type="ECO:0000313" key="9">
    <source>
        <dbReference type="EMBL" id="KAK6622011.1"/>
    </source>
</evidence>
<evidence type="ECO:0000259" key="8">
    <source>
        <dbReference type="PROSITE" id="PS50240"/>
    </source>
</evidence>
<dbReference type="Proteomes" id="UP001359485">
    <property type="component" value="Unassembled WGS sequence"/>
</dbReference>